<dbReference type="Proteomes" id="UP000683000">
    <property type="component" value="Unassembled WGS sequence"/>
</dbReference>
<sequence>MSESRWRESHLLANPSTAAYDDTYYYQHDQYTETPSHRFVPYPPINQYVENPSHQSALHPQMYRQSSNPQLQMGLDVFNGIWPQISNLNDSTLMAAIQPVRQSIGSVNRSHDPESHIIADSGTVDPPPCNQRETRAKLPRTPGICSAVRPVRSTSAGSAVPVPAAPVQVPTSIPAPAADPVVMPGILTTASATSSGDVPVPFNNDTSAGPLPIPVKLDREEKKKAIAEARVEAVRQMFLGTAVPNRTECKDLVRLAAAHGVESVVGGVFANPPTNAEREVRLAMTDARRRFKAYGLCHASRDLGLRVAHTVTDTQIPYCAGRVRQLLSGCEFLRDNHTDAYFSSPFFEHFVIDMLTYTPYELCSFIRVEHMDNFFGFVGAAIIATLHDFVEGHYLPRDLDGGCWRVYYLEIMHLIEGIRSSADDSQWLQNWQQQLLQRSCACLLAH</sequence>
<proteinExistence type="predicted"/>
<comment type="caution">
    <text evidence="1">The sequence shown here is derived from an EMBL/GenBank/DDBJ whole genome shotgun (WGS) entry which is preliminary data.</text>
</comment>
<accession>A0A8I3A493</accession>
<reference evidence="1" key="1">
    <citation type="submission" date="2021-03" db="EMBL/GenBank/DDBJ databases">
        <title>Evolutionary innovations through gain and loss of genes in the ectomycorrhizal Boletales.</title>
        <authorList>
            <person name="Wu G."/>
            <person name="Miyauchi S."/>
            <person name="Morin E."/>
            <person name="Yang Z.-L."/>
            <person name="Xu J."/>
            <person name="Martin F.M."/>
        </authorList>
    </citation>
    <scope>NUCLEOTIDE SEQUENCE</scope>
    <source>
        <strain evidence="1">BR01</strain>
    </source>
</reference>
<protein>
    <submittedName>
        <fullName evidence="1">Uncharacterized protein</fullName>
    </submittedName>
</protein>
<gene>
    <name evidence="1" type="ORF">JVT61DRAFT_10600</name>
</gene>
<evidence type="ECO:0000313" key="1">
    <source>
        <dbReference type="EMBL" id="KAG6371063.1"/>
    </source>
</evidence>
<name>A0A8I3A493_9AGAM</name>
<evidence type="ECO:0000313" key="2">
    <source>
        <dbReference type="Proteomes" id="UP000683000"/>
    </source>
</evidence>
<dbReference type="EMBL" id="JAGFBS010000040">
    <property type="protein sequence ID" value="KAG6371063.1"/>
    <property type="molecule type" value="Genomic_DNA"/>
</dbReference>
<organism evidence="1 2">
    <name type="scientific">Boletus reticuloceps</name>
    <dbReference type="NCBI Taxonomy" id="495285"/>
    <lineage>
        <taxon>Eukaryota</taxon>
        <taxon>Fungi</taxon>
        <taxon>Dikarya</taxon>
        <taxon>Basidiomycota</taxon>
        <taxon>Agaricomycotina</taxon>
        <taxon>Agaricomycetes</taxon>
        <taxon>Agaricomycetidae</taxon>
        <taxon>Boletales</taxon>
        <taxon>Boletineae</taxon>
        <taxon>Boletaceae</taxon>
        <taxon>Boletoideae</taxon>
        <taxon>Boletus</taxon>
    </lineage>
</organism>
<dbReference type="AlphaFoldDB" id="A0A8I3A493"/>
<keyword evidence="2" id="KW-1185">Reference proteome</keyword>
<dbReference type="OrthoDB" id="10408564at2759"/>